<dbReference type="PANTHER" id="PTHR10622">
    <property type="entry name" value="HET DOMAIN-CONTAINING PROTEIN"/>
    <property type="match status" value="1"/>
</dbReference>
<organism evidence="3 4">
    <name type="scientific">Xylaria arbuscula</name>
    <dbReference type="NCBI Taxonomy" id="114810"/>
    <lineage>
        <taxon>Eukaryota</taxon>
        <taxon>Fungi</taxon>
        <taxon>Dikarya</taxon>
        <taxon>Ascomycota</taxon>
        <taxon>Pezizomycotina</taxon>
        <taxon>Sordariomycetes</taxon>
        <taxon>Xylariomycetidae</taxon>
        <taxon>Xylariales</taxon>
        <taxon>Xylariaceae</taxon>
        <taxon>Xylaria</taxon>
    </lineage>
</organism>
<dbReference type="SUPFAM" id="SSF52540">
    <property type="entry name" value="P-loop containing nucleoside triphosphate hydrolases"/>
    <property type="match status" value="1"/>
</dbReference>
<keyword evidence="4" id="KW-1185">Reference proteome</keyword>
<dbReference type="Gene3D" id="1.25.40.10">
    <property type="entry name" value="Tetratricopeptide repeat domain"/>
    <property type="match status" value="1"/>
</dbReference>
<dbReference type="InterPro" id="IPR019734">
    <property type="entry name" value="TPR_rpt"/>
</dbReference>
<gene>
    <name evidence="3" type="ORF">NPX13_g4158</name>
</gene>
<dbReference type="Gene3D" id="3.40.50.300">
    <property type="entry name" value="P-loop containing nucleotide triphosphate hydrolases"/>
    <property type="match status" value="1"/>
</dbReference>
<evidence type="ECO:0000259" key="2">
    <source>
        <dbReference type="Pfam" id="PF00931"/>
    </source>
</evidence>
<dbReference type="InterPro" id="IPR002182">
    <property type="entry name" value="NB-ARC"/>
</dbReference>
<dbReference type="PROSITE" id="PS50293">
    <property type="entry name" value="TPR_REGION"/>
    <property type="match status" value="1"/>
</dbReference>
<accession>A0A9W8NG02</accession>
<dbReference type="EMBL" id="JANPWZ010000568">
    <property type="protein sequence ID" value="KAJ3575070.1"/>
    <property type="molecule type" value="Genomic_DNA"/>
</dbReference>
<dbReference type="AlphaFoldDB" id="A0A9W8NG02"/>
<dbReference type="InterPro" id="IPR011990">
    <property type="entry name" value="TPR-like_helical_dom_sf"/>
</dbReference>
<evidence type="ECO:0000313" key="4">
    <source>
        <dbReference type="Proteomes" id="UP001148614"/>
    </source>
</evidence>
<proteinExistence type="predicted"/>
<evidence type="ECO:0000256" key="1">
    <source>
        <dbReference type="PROSITE-ProRule" id="PRU00339"/>
    </source>
</evidence>
<dbReference type="Pfam" id="PF00931">
    <property type="entry name" value="NB-ARC"/>
    <property type="match status" value="1"/>
</dbReference>
<dbReference type="VEuPathDB" id="FungiDB:F4678DRAFT_472709"/>
<dbReference type="InterPro" id="IPR027417">
    <property type="entry name" value="P-loop_NTPase"/>
</dbReference>
<reference evidence="3" key="1">
    <citation type="submission" date="2022-07" db="EMBL/GenBank/DDBJ databases">
        <title>Genome Sequence of Xylaria arbuscula.</title>
        <authorList>
            <person name="Buettner E."/>
        </authorList>
    </citation>
    <scope>NUCLEOTIDE SEQUENCE</scope>
    <source>
        <strain evidence="3">VT107</strain>
    </source>
</reference>
<feature type="domain" description="NB-ARC" evidence="2">
    <location>
        <begin position="229"/>
        <end position="402"/>
    </location>
</feature>
<dbReference type="PRINTS" id="PR00364">
    <property type="entry name" value="DISEASERSIST"/>
</dbReference>
<dbReference type="PANTHER" id="PTHR10622:SF11">
    <property type="entry name" value="HET-DOMAIN-CONTAINING PROTEIN"/>
    <property type="match status" value="1"/>
</dbReference>
<evidence type="ECO:0000313" key="3">
    <source>
        <dbReference type="EMBL" id="KAJ3575070.1"/>
    </source>
</evidence>
<dbReference type="Proteomes" id="UP001148614">
    <property type="component" value="Unassembled WGS sequence"/>
</dbReference>
<dbReference type="SUPFAM" id="SSF48452">
    <property type="entry name" value="TPR-like"/>
    <property type="match status" value="1"/>
</dbReference>
<comment type="caution">
    <text evidence="3">The sequence shown here is derived from an EMBL/GenBank/DDBJ whole genome shotgun (WGS) entry which is preliminary data.</text>
</comment>
<name>A0A9W8NG02_9PEZI</name>
<feature type="repeat" description="TPR" evidence="1">
    <location>
        <begin position="672"/>
        <end position="705"/>
    </location>
</feature>
<dbReference type="SMART" id="SM00028">
    <property type="entry name" value="TPR"/>
    <property type="match status" value="2"/>
</dbReference>
<dbReference type="Pfam" id="PF13424">
    <property type="entry name" value="TPR_12"/>
    <property type="match status" value="1"/>
</dbReference>
<feature type="repeat" description="TPR" evidence="1">
    <location>
        <begin position="630"/>
        <end position="663"/>
    </location>
</feature>
<keyword evidence="1" id="KW-0802">TPR repeat</keyword>
<protein>
    <recommendedName>
        <fullName evidence="2">NB-ARC domain-containing protein</fullName>
    </recommendedName>
</protein>
<dbReference type="GO" id="GO:0043531">
    <property type="term" value="F:ADP binding"/>
    <property type="evidence" value="ECO:0007669"/>
    <property type="project" value="InterPro"/>
</dbReference>
<dbReference type="PROSITE" id="PS50005">
    <property type="entry name" value="TPR"/>
    <property type="match status" value="2"/>
</dbReference>
<sequence length="756" mass="86740">MRLLSYDSTGSFSLTDYPPDTATNIPPSDTKRSAFAANGPAEMACDTFGSTPCCIDKSSSAELTQAINSMFRWYRDATKCYAYLQDVSSPAIQDSDRHENPRWKVQFAQSRWFTRGWTLQELIAPKTVDFHSREGTRLGDKKSLERIICDITGIPARALRGGSLSHFTTSERMAWVERRKTTVPEDKAYSMLGIFDIHIPLIHGSQHEEFSVPFSLHGVPEISQFVAREQELAKMRDTLQSDGHRRVVVLHGLGGMGKTQLAIEYMKQHRDNYSAIFWLNIKDENSLKQSFARIAHQIKRQHPAASRLSGLDIQENLDETIDAVKAWLSLPSNSRWLMVYDNYDNPTLPSIINPTAVDIREYFPESYQGSIIITTRSSQVKIGDTIQLSKMQNLDDSLEILSTTSKRKGLINKPDAVNLAKQLDGLPLALATAGAYLEQTSTTFRSYLCLYKDSWARLQISSPELSSYEDRTLYSTWQLSLDQIQRENKHSAALLRLWAYFDNQDIWLELLQSYRAHNLEWIYEITKDELSFNDTIRTLSTYGLIEVDFSINEVIESRGYSVHSCVHSWMTHVLNREWSIDLAKFTVSCIASHVPDQNMDKWWLTQRRLLQHALKQNRVMLYRIIDDETSWIFYNLGILYSNQGKLKEAEEMYQRALQGYEKALGPDHTSTLNTVNNLGLLYSNQGKLKEAEEMYQRALQGYQTIYGLNHPGTHVILNNIQQLTISQTDQLQHNNRNPRTLQWVSKITATIRSRKN</sequence>